<dbReference type="EMBL" id="CP017637">
    <property type="protein sequence ID" value="APG10184.1"/>
    <property type="molecule type" value="Genomic_DNA"/>
</dbReference>
<name>A0A1L3FA73_BRAJP</name>
<dbReference type="Proteomes" id="UP000181962">
    <property type="component" value="Chromosome"/>
</dbReference>
<evidence type="ECO:0000313" key="2">
    <source>
        <dbReference type="EMBL" id="APG10184.1"/>
    </source>
</evidence>
<feature type="signal peptide" evidence="1">
    <location>
        <begin position="1"/>
        <end position="37"/>
    </location>
</feature>
<keyword evidence="1" id="KW-0732">Signal</keyword>
<gene>
    <name evidence="2" type="ORF">BKD09_17795</name>
</gene>
<sequence length="87" mass="8772">MHPKKRLSIESATVAGIAASALLGLAAVTLNPAPAQAVVYCQYVEYPAGCVARAGVVLRPRPVARAAVRHNAGGNANGGVNRVGAGR</sequence>
<proteinExistence type="predicted"/>
<feature type="chain" id="PRO_5012521167" evidence="1">
    <location>
        <begin position="38"/>
        <end position="87"/>
    </location>
</feature>
<accession>A0A1L3FA73</accession>
<reference evidence="2 3" key="1">
    <citation type="submission" date="2016-11" db="EMBL/GenBank/DDBJ databases">
        <title>Complete Genome Sequence of Bradyrhizobium sp. strain J5, an isolated from soybean nodule in Hokkaido.</title>
        <authorList>
            <person name="Kanehara K."/>
        </authorList>
    </citation>
    <scope>NUCLEOTIDE SEQUENCE [LARGE SCALE GENOMIC DNA]</scope>
    <source>
        <strain evidence="2 3">J5</strain>
    </source>
</reference>
<protein>
    <submittedName>
        <fullName evidence="2">Uncharacterized protein</fullName>
    </submittedName>
</protein>
<evidence type="ECO:0000256" key="1">
    <source>
        <dbReference type="SAM" id="SignalP"/>
    </source>
</evidence>
<dbReference type="AlphaFoldDB" id="A0A1L3FA73"/>
<evidence type="ECO:0000313" key="3">
    <source>
        <dbReference type="Proteomes" id="UP000181962"/>
    </source>
</evidence>
<dbReference type="RefSeq" id="WP_071911536.1">
    <property type="nucleotide sequence ID" value="NZ_CP017637.1"/>
</dbReference>
<organism evidence="2 3">
    <name type="scientific">Bradyrhizobium japonicum</name>
    <dbReference type="NCBI Taxonomy" id="375"/>
    <lineage>
        <taxon>Bacteria</taxon>
        <taxon>Pseudomonadati</taxon>
        <taxon>Pseudomonadota</taxon>
        <taxon>Alphaproteobacteria</taxon>
        <taxon>Hyphomicrobiales</taxon>
        <taxon>Nitrobacteraceae</taxon>
        <taxon>Bradyrhizobium</taxon>
    </lineage>
</organism>